<dbReference type="AlphaFoldDB" id="A0AAP0KA76"/>
<dbReference type="EMBL" id="JBBNAG010000003">
    <property type="protein sequence ID" value="KAK9148873.1"/>
    <property type="molecule type" value="Genomic_DNA"/>
</dbReference>
<name>A0AAP0KA76_9MAGN</name>
<evidence type="ECO:0000313" key="2">
    <source>
        <dbReference type="EMBL" id="KAK9148873.1"/>
    </source>
</evidence>
<feature type="compositionally biased region" description="Basic and acidic residues" evidence="1">
    <location>
        <begin position="75"/>
        <end position="89"/>
    </location>
</feature>
<keyword evidence="3" id="KW-1185">Reference proteome</keyword>
<accession>A0AAP0KA76</accession>
<proteinExistence type="predicted"/>
<feature type="region of interest" description="Disordered" evidence="1">
    <location>
        <begin position="1"/>
        <end position="121"/>
    </location>
</feature>
<organism evidence="2 3">
    <name type="scientific">Stephania cephalantha</name>
    <dbReference type="NCBI Taxonomy" id="152367"/>
    <lineage>
        <taxon>Eukaryota</taxon>
        <taxon>Viridiplantae</taxon>
        <taxon>Streptophyta</taxon>
        <taxon>Embryophyta</taxon>
        <taxon>Tracheophyta</taxon>
        <taxon>Spermatophyta</taxon>
        <taxon>Magnoliopsida</taxon>
        <taxon>Ranunculales</taxon>
        <taxon>Menispermaceae</taxon>
        <taxon>Menispermoideae</taxon>
        <taxon>Cissampelideae</taxon>
        <taxon>Stephania</taxon>
    </lineage>
</organism>
<evidence type="ECO:0000313" key="3">
    <source>
        <dbReference type="Proteomes" id="UP001419268"/>
    </source>
</evidence>
<protein>
    <submittedName>
        <fullName evidence="2">Uncharacterized protein</fullName>
    </submittedName>
</protein>
<gene>
    <name evidence="2" type="ORF">Scep_007630</name>
</gene>
<reference evidence="2 3" key="1">
    <citation type="submission" date="2024-01" db="EMBL/GenBank/DDBJ databases">
        <title>Genome assemblies of Stephania.</title>
        <authorList>
            <person name="Yang L."/>
        </authorList>
    </citation>
    <scope>NUCLEOTIDE SEQUENCE [LARGE SCALE GENOMIC DNA]</scope>
    <source>
        <strain evidence="2">JXDWG</strain>
        <tissue evidence="2">Leaf</tissue>
    </source>
</reference>
<feature type="compositionally biased region" description="Basic and acidic residues" evidence="1">
    <location>
        <begin position="21"/>
        <end position="68"/>
    </location>
</feature>
<feature type="compositionally biased region" description="Polar residues" evidence="1">
    <location>
        <begin position="1"/>
        <end position="20"/>
    </location>
</feature>
<sequence length="230" mass="25963">MKTKFNQNFKIEVQENANQDYDSKVLTHSREAIHESQRDRNSIKESRASDNGHAREPGSEQAAEERGPSKRRRRIAEASRRGARGERGPSKRRTITEATAARGRLGRMSGRITGPRSPVDGQRRRIEMWGQRLRIRGANSNAGGEDARSAVRAAANDLGRAGACGESRSTGVADERQSRRVAVDVDDGSGRRRRRWWRGLCGGGDLRRRRGFSIWVCRVEEDSRWLLKPF</sequence>
<evidence type="ECO:0000256" key="1">
    <source>
        <dbReference type="SAM" id="MobiDB-lite"/>
    </source>
</evidence>
<comment type="caution">
    <text evidence="2">The sequence shown here is derived from an EMBL/GenBank/DDBJ whole genome shotgun (WGS) entry which is preliminary data.</text>
</comment>
<dbReference type="Proteomes" id="UP001419268">
    <property type="component" value="Unassembled WGS sequence"/>
</dbReference>